<dbReference type="RefSeq" id="WP_074731275.1">
    <property type="nucleotide sequence ID" value="NZ_CACVPP010000030.1"/>
</dbReference>
<accession>A0A1H6R6M5</accession>
<dbReference type="eggNOG" id="ENOG5032S8X">
    <property type="taxonomic scope" value="Bacteria"/>
</dbReference>
<keyword evidence="2" id="KW-1185">Reference proteome</keyword>
<gene>
    <name evidence="1" type="ORF">SAMN04487834_100546</name>
</gene>
<protein>
    <submittedName>
        <fullName evidence="1">Uncharacterized protein</fullName>
    </submittedName>
</protein>
<dbReference type="OrthoDB" id="1654237at2"/>
<dbReference type="STRING" id="322505.SAMN04487836_10539"/>
<dbReference type="EMBL" id="FNYK01000005">
    <property type="protein sequence ID" value="SEI47275.1"/>
    <property type="molecule type" value="Genomic_DNA"/>
</dbReference>
<organism evidence="1 2">
    <name type="scientific">Sharpea azabuensis</name>
    <dbReference type="NCBI Taxonomy" id="322505"/>
    <lineage>
        <taxon>Bacteria</taxon>
        <taxon>Bacillati</taxon>
        <taxon>Bacillota</taxon>
        <taxon>Erysipelotrichia</taxon>
        <taxon>Erysipelotrichales</taxon>
        <taxon>Coprobacillaceae</taxon>
        <taxon>Sharpea</taxon>
    </lineage>
</organism>
<dbReference type="Proteomes" id="UP000183028">
    <property type="component" value="Unassembled WGS sequence"/>
</dbReference>
<proteinExistence type="predicted"/>
<evidence type="ECO:0000313" key="2">
    <source>
        <dbReference type="Proteomes" id="UP000183028"/>
    </source>
</evidence>
<dbReference type="AlphaFoldDB" id="A0A1H6R6M5"/>
<sequence>MASRDLKEHVYIEALEDAITNVEMIENHLERLSDENKVVAMHILRKDRIKTILSLELALSTYCILLRKMQENHFISYSDAIRMDINSIIHSNRFEYYDGEIIVYSARGREDVDLNNLLDFGRSILQSIDQED</sequence>
<name>A0A1H6R6M5_9FIRM</name>
<reference evidence="2" key="1">
    <citation type="submission" date="2016-10" db="EMBL/GenBank/DDBJ databases">
        <authorList>
            <person name="Varghese N."/>
            <person name="Submissions S."/>
        </authorList>
    </citation>
    <scope>NUCLEOTIDE SEQUENCE [LARGE SCALE GENOMIC DNA]</scope>
    <source>
        <strain evidence="2">DSM 20406</strain>
    </source>
</reference>
<evidence type="ECO:0000313" key="1">
    <source>
        <dbReference type="EMBL" id="SEI47275.1"/>
    </source>
</evidence>